<evidence type="ECO:0000256" key="5">
    <source>
        <dbReference type="ARBA" id="ARBA00022692"/>
    </source>
</evidence>
<name>E6S737_INTC7</name>
<evidence type="ECO:0000313" key="9">
    <source>
        <dbReference type="EMBL" id="ADU47932.1"/>
    </source>
</evidence>
<keyword evidence="3" id="KW-0813">Transport</keyword>
<feature type="transmembrane region" description="Helical" evidence="8">
    <location>
        <begin position="62"/>
        <end position="79"/>
    </location>
</feature>
<feature type="transmembrane region" description="Helical" evidence="8">
    <location>
        <begin position="156"/>
        <end position="177"/>
    </location>
</feature>
<evidence type="ECO:0000256" key="7">
    <source>
        <dbReference type="ARBA" id="ARBA00023136"/>
    </source>
</evidence>
<accession>E6S737</accession>
<feature type="transmembrane region" description="Helical" evidence="8">
    <location>
        <begin position="12"/>
        <end position="31"/>
    </location>
</feature>
<evidence type="ECO:0000256" key="2">
    <source>
        <dbReference type="ARBA" id="ARBA00010692"/>
    </source>
</evidence>
<dbReference type="OrthoDB" id="9803495at2"/>
<dbReference type="STRING" id="710696.Intca_1416"/>
<dbReference type="HOGENOM" id="CLU_077931_0_1_11"/>
<keyword evidence="5 8" id="KW-0812">Transmembrane</keyword>
<feature type="transmembrane region" description="Helical" evidence="8">
    <location>
        <begin position="121"/>
        <end position="144"/>
    </location>
</feature>
<dbReference type="AlphaFoldDB" id="E6S737"/>
<dbReference type="GO" id="GO:0015225">
    <property type="term" value="F:biotin transmembrane transporter activity"/>
    <property type="evidence" value="ECO:0007669"/>
    <property type="project" value="InterPro"/>
</dbReference>
<evidence type="ECO:0000256" key="4">
    <source>
        <dbReference type="ARBA" id="ARBA00022475"/>
    </source>
</evidence>
<gene>
    <name evidence="9" type="ordered locus">Intca_1416</name>
</gene>
<dbReference type="Proteomes" id="UP000008914">
    <property type="component" value="Chromosome"/>
</dbReference>
<keyword evidence="6 8" id="KW-1133">Transmembrane helix</keyword>
<reference evidence="9 10" key="1">
    <citation type="journal article" date="2010" name="Stand. Genomic Sci.">
        <title>Complete genome sequence of Intrasporangium calvum type strain (7 KIP).</title>
        <authorList>
            <person name="Del Rio T.G."/>
            <person name="Chertkov O."/>
            <person name="Yasawong M."/>
            <person name="Lucas S."/>
            <person name="Deshpande S."/>
            <person name="Cheng J.F."/>
            <person name="Detter C."/>
            <person name="Tapia R."/>
            <person name="Han C."/>
            <person name="Goodwin L."/>
            <person name="Pitluck S."/>
            <person name="Liolios K."/>
            <person name="Ivanova N."/>
            <person name="Mavromatis K."/>
            <person name="Pati A."/>
            <person name="Chen A."/>
            <person name="Palaniappan K."/>
            <person name="Land M."/>
            <person name="Hauser L."/>
            <person name="Chang Y.J."/>
            <person name="Jeffries C.D."/>
            <person name="Rohde M."/>
            <person name="Pukall R."/>
            <person name="Sikorski J."/>
            <person name="Goker M."/>
            <person name="Woyke T."/>
            <person name="Bristow J."/>
            <person name="Eisen J.A."/>
            <person name="Markowitz V."/>
            <person name="Hugenholtz P."/>
            <person name="Kyrpides N.C."/>
            <person name="Klenk H.P."/>
            <person name="Lapidus A."/>
        </authorList>
    </citation>
    <scope>NUCLEOTIDE SEQUENCE [LARGE SCALE GENOMIC DNA]</scope>
    <source>
        <strain evidence="10">ATCC 23552 / DSM 43043 / JCM 3097 / NBRC 12989 / 7 KIP</strain>
    </source>
</reference>
<keyword evidence="7 8" id="KW-0472">Membrane</keyword>
<proteinExistence type="inferred from homology"/>
<feature type="transmembrane region" description="Helical" evidence="8">
    <location>
        <begin position="91"/>
        <end position="109"/>
    </location>
</feature>
<protein>
    <submittedName>
        <fullName evidence="9">BioY protein</fullName>
    </submittedName>
</protein>
<comment type="similarity">
    <text evidence="2">Belongs to the BioY family.</text>
</comment>
<evidence type="ECO:0000256" key="6">
    <source>
        <dbReference type="ARBA" id="ARBA00022989"/>
    </source>
</evidence>
<organism evidence="9 10">
    <name type="scientific">Intrasporangium calvum (strain ATCC 23552 / DSM 43043 / JCM 3097 / NBRC 12989 / NCIMB 10167 / NRRL B-3866 / 7 KIP)</name>
    <dbReference type="NCBI Taxonomy" id="710696"/>
    <lineage>
        <taxon>Bacteria</taxon>
        <taxon>Bacillati</taxon>
        <taxon>Actinomycetota</taxon>
        <taxon>Actinomycetes</taxon>
        <taxon>Micrococcales</taxon>
        <taxon>Intrasporangiaceae</taxon>
        <taxon>Intrasporangium</taxon>
    </lineage>
</organism>
<keyword evidence="4" id="KW-1003">Cell membrane</keyword>
<dbReference type="Pfam" id="PF02632">
    <property type="entry name" value="BioY"/>
    <property type="match status" value="1"/>
</dbReference>
<dbReference type="EMBL" id="CP002343">
    <property type="protein sequence ID" value="ADU47932.1"/>
    <property type="molecule type" value="Genomic_DNA"/>
</dbReference>
<dbReference type="eggNOG" id="COG1268">
    <property type="taxonomic scope" value="Bacteria"/>
</dbReference>
<comment type="subcellular location">
    <subcellularLocation>
        <location evidence="1">Cell membrane</location>
        <topology evidence="1">Multi-pass membrane protein</topology>
    </subcellularLocation>
</comment>
<evidence type="ECO:0000256" key="8">
    <source>
        <dbReference type="SAM" id="Phobius"/>
    </source>
</evidence>
<dbReference type="InterPro" id="IPR003784">
    <property type="entry name" value="BioY"/>
</dbReference>
<dbReference type="RefSeq" id="WP_013492248.1">
    <property type="nucleotide sequence ID" value="NC_014830.1"/>
</dbReference>
<sequence>MSPSPSPTRDLALTATFAGFIAVLGLVPAFSPFGFPVPITVQSLGIMIAGAVLGARRGAAAVLLFLFLVALGLPLLSGGRGGLGVFAGPSVGYLVGFPVAAFVIGALIVRRGAPYHTGHGLVAIVLGGIIVLYAIGVPATAWRAGISLPAAMAGSALFLVGDLAKAVLATLVAGAVHRGYPGLLPQRGTVAEHDRHVAFPDEPLTSARASSRTPRASA</sequence>
<dbReference type="KEGG" id="ica:Intca_1416"/>
<evidence type="ECO:0000256" key="1">
    <source>
        <dbReference type="ARBA" id="ARBA00004651"/>
    </source>
</evidence>
<keyword evidence="10" id="KW-1185">Reference proteome</keyword>
<dbReference type="PANTHER" id="PTHR34295:SF4">
    <property type="entry name" value="BIOTIN TRANSPORTER BIOY-RELATED"/>
    <property type="match status" value="1"/>
</dbReference>
<dbReference type="PANTHER" id="PTHR34295">
    <property type="entry name" value="BIOTIN TRANSPORTER BIOY"/>
    <property type="match status" value="1"/>
</dbReference>
<dbReference type="GO" id="GO:0005886">
    <property type="term" value="C:plasma membrane"/>
    <property type="evidence" value="ECO:0007669"/>
    <property type="project" value="UniProtKB-SubCell"/>
</dbReference>
<evidence type="ECO:0000256" key="3">
    <source>
        <dbReference type="ARBA" id="ARBA00022448"/>
    </source>
</evidence>
<evidence type="ECO:0000313" key="10">
    <source>
        <dbReference type="Proteomes" id="UP000008914"/>
    </source>
</evidence>
<dbReference type="Gene3D" id="1.10.1760.20">
    <property type="match status" value="1"/>
</dbReference>